<dbReference type="AlphaFoldDB" id="A0A7Y9IRV7"/>
<feature type="chain" id="PRO_5030716279" description="Lysozyme inhibitor LprI N-terminal domain-containing protein" evidence="1">
    <location>
        <begin position="20"/>
        <end position="259"/>
    </location>
</feature>
<gene>
    <name evidence="2" type="ORF">FHW18_001129</name>
</gene>
<evidence type="ECO:0000256" key="1">
    <source>
        <dbReference type="SAM" id="SignalP"/>
    </source>
</evidence>
<feature type="signal peptide" evidence="1">
    <location>
        <begin position="1"/>
        <end position="19"/>
    </location>
</feature>
<dbReference type="Proteomes" id="UP000542125">
    <property type="component" value="Unassembled WGS sequence"/>
</dbReference>
<evidence type="ECO:0000313" key="2">
    <source>
        <dbReference type="EMBL" id="NYE81858.1"/>
    </source>
</evidence>
<evidence type="ECO:0000313" key="3">
    <source>
        <dbReference type="Proteomes" id="UP000542125"/>
    </source>
</evidence>
<proteinExistence type="predicted"/>
<comment type="caution">
    <text evidence="2">The sequence shown here is derived from an EMBL/GenBank/DDBJ whole genome shotgun (WGS) entry which is preliminary data.</text>
</comment>
<dbReference type="RefSeq" id="WP_179584195.1">
    <property type="nucleotide sequence ID" value="NZ_JACBYR010000001.1"/>
</dbReference>
<sequence length="259" mass="29677">MSKLLVVFCFLLTALSYLRDVHSQPCPIFNSSPQALRYLRENQQIYPRTTAECFDRALVTPPSLGTAIDAETWRTYLWEGAQLLHRMADSSDFGPTARREYKNSELKTLALYRDKTLDRLRAESTKKNPLGVEALQTDYAKGVDAESNVFWQLSLQETKGLLNLQNFLSNLDPAHLLDLTAVRWLEAVRTCPNWVPAAVKPLPDYTNGWCKADCREHFTTVADKLNVWMSNIPERETLQSYRALKKRAIETKKFCKNGE</sequence>
<name>A0A7Y9IRV7_9BURK</name>
<keyword evidence="3" id="KW-1185">Reference proteome</keyword>
<dbReference type="EMBL" id="JACBYR010000001">
    <property type="protein sequence ID" value="NYE81858.1"/>
    <property type="molecule type" value="Genomic_DNA"/>
</dbReference>
<protein>
    <recommendedName>
        <fullName evidence="4">Lysozyme inhibitor LprI N-terminal domain-containing protein</fullName>
    </recommendedName>
</protein>
<organism evidence="2 3">
    <name type="scientific">Pigmentiphaga litoralis</name>
    <dbReference type="NCBI Taxonomy" id="516702"/>
    <lineage>
        <taxon>Bacteria</taxon>
        <taxon>Pseudomonadati</taxon>
        <taxon>Pseudomonadota</taxon>
        <taxon>Betaproteobacteria</taxon>
        <taxon>Burkholderiales</taxon>
        <taxon>Alcaligenaceae</taxon>
        <taxon>Pigmentiphaga</taxon>
    </lineage>
</organism>
<reference evidence="2 3" key="1">
    <citation type="submission" date="2020-07" db="EMBL/GenBank/DDBJ databases">
        <title>Genomic Encyclopedia of Type Strains, Phase IV (KMG-V): Genome sequencing to study the core and pangenomes of soil and plant-associated prokaryotes.</title>
        <authorList>
            <person name="Whitman W."/>
        </authorList>
    </citation>
    <scope>NUCLEOTIDE SEQUENCE [LARGE SCALE GENOMIC DNA]</scope>
    <source>
        <strain evidence="2 3">SAS40</strain>
    </source>
</reference>
<accession>A0A7Y9IRV7</accession>
<evidence type="ECO:0008006" key="4">
    <source>
        <dbReference type="Google" id="ProtNLM"/>
    </source>
</evidence>
<keyword evidence="1" id="KW-0732">Signal</keyword>